<dbReference type="AlphaFoldDB" id="A0AAE0YCZ2"/>
<gene>
    <name evidence="2" type="ORF">RRG08_017584</name>
</gene>
<feature type="region of interest" description="Disordered" evidence="1">
    <location>
        <begin position="138"/>
        <end position="161"/>
    </location>
</feature>
<evidence type="ECO:0000313" key="2">
    <source>
        <dbReference type="EMBL" id="KAK3741455.1"/>
    </source>
</evidence>
<comment type="caution">
    <text evidence="2">The sequence shown here is derived from an EMBL/GenBank/DDBJ whole genome shotgun (WGS) entry which is preliminary data.</text>
</comment>
<proteinExistence type="predicted"/>
<protein>
    <submittedName>
        <fullName evidence="2">Uncharacterized protein</fullName>
    </submittedName>
</protein>
<organism evidence="2 3">
    <name type="scientific">Elysia crispata</name>
    <name type="common">lettuce slug</name>
    <dbReference type="NCBI Taxonomy" id="231223"/>
    <lineage>
        <taxon>Eukaryota</taxon>
        <taxon>Metazoa</taxon>
        <taxon>Spiralia</taxon>
        <taxon>Lophotrochozoa</taxon>
        <taxon>Mollusca</taxon>
        <taxon>Gastropoda</taxon>
        <taxon>Heterobranchia</taxon>
        <taxon>Euthyneura</taxon>
        <taxon>Panpulmonata</taxon>
        <taxon>Sacoglossa</taxon>
        <taxon>Placobranchoidea</taxon>
        <taxon>Plakobranchidae</taxon>
        <taxon>Elysia</taxon>
    </lineage>
</organism>
<keyword evidence="3" id="KW-1185">Reference proteome</keyword>
<dbReference type="Proteomes" id="UP001283361">
    <property type="component" value="Unassembled WGS sequence"/>
</dbReference>
<sequence length="161" mass="17770">MSTSRRVQLGQQDLTTLLLLGPRVIPLGVDVFMSSLAVTDLVECIRPGVLGVGTDVNDGVDSHFGQIMRIVGKSVAAAADDDDDDDDDVSNVDNDYRGSPVYNQPLIVFPLLVSKLTELWLIKSKQEELFQKRTNWLSTWSNHPEGQPPKAVIKRPGNTRQ</sequence>
<reference evidence="2" key="1">
    <citation type="journal article" date="2023" name="G3 (Bethesda)">
        <title>A reference genome for the long-term kleptoplast-retaining sea slug Elysia crispata morphotype clarki.</title>
        <authorList>
            <person name="Eastman K.E."/>
            <person name="Pendleton A.L."/>
            <person name="Shaikh M.A."/>
            <person name="Suttiyut T."/>
            <person name="Ogas R."/>
            <person name="Tomko P."/>
            <person name="Gavelis G."/>
            <person name="Widhalm J.R."/>
            <person name="Wisecaver J.H."/>
        </authorList>
    </citation>
    <scope>NUCLEOTIDE SEQUENCE</scope>
    <source>
        <strain evidence="2">ECLA1</strain>
    </source>
</reference>
<name>A0AAE0YCZ2_9GAST</name>
<dbReference type="EMBL" id="JAWDGP010006426">
    <property type="protein sequence ID" value="KAK3741455.1"/>
    <property type="molecule type" value="Genomic_DNA"/>
</dbReference>
<evidence type="ECO:0000313" key="3">
    <source>
        <dbReference type="Proteomes" id="UP001283361"/>
    </source>
</evidence>
<evidence type="ECO:0000256" key="1">
    <source>
        <dbReference type="SAM" id="MobiDB-lite"/>
    </source>
</evidence>
<accession>A0AAE0YCZ2</accession>